<feature type="compositionally biased region" description="Polar residues" evidence="8">
    <location>
        <begin position="826"/>
        <end position="839"/>
    </location>
</feature>
<evidence type="ECO:0000256" key="2">
    <source>
        <dbReference type="ARBA" id="ARBA00006301"/>
    </source>
</evidence>
<feature type="domain" description="LysM" evidence="9">
    <location>
        <begin position="230"/>
        <end position="274"/>
    </location>
</feature>
<feature type="region of interest" description="Disordered" evidence="8">
    <location>
        <begin position="575"/>
        <end position="780"/>
    </location>
</feature>
<feature type="compositionally biased region" description="Polar residues" evidence="8">
    <location>
        <begin position="298"/>
        <end position="315"/>
    </location>
</feature>
<gene>
    <name evidence="10" type="ORF">LTR16_000617</name>
</gene>
<feature type="compositionally biased region" description="Polar residues" evidence="8">
    <location>
        <begin position="70"/>
        <end position="82"/>
    </location>
</feature>
<dbReference type="PANTHER" id="PTHR12787">
    <property type="entry name" value="RIBOSOMAL RNA-PROCESSING PROTEIN 8"/>
    <property type="match status" value="1"/>
</dbReference>
<feature type="compositionally biased region" description="Polar residues" evidence="8">
    <location>
        <begin position="332"/>
        <end position="351"/>
    </location>
</feature>
<feature type="compositionally biased region" description="Polar residues" evidence="8">
    <location>
        <begin position="590"/>
        <end position="601"/>
    </location>
</feature>
<feature type="region of interest" description="Disordered" evidence="8">
    <location>
        <begin position="1474"/>
        <end position="1496"/>
    </location>
</feature>
<feature type="compositionally biased region" description="Basic and acidic residues" evidence="8">
    <location>
        <begin position="130"/>
        <end position="145"/>
    </location>
</feature>
<feature type="region of interest" description="Disordered" evidence="8">
    <location>
        <begin position="792"/>
        <end position="946"/>
    </location>
</feature>
<comment type="similarity">
    <text evidence="2">Belongs to the methyltransferase superfamily. RRP8 family.</text>
</comment>
<evidence type="ECO:0000313" key="10">
    <source>
        <dbReference type="EMBL" id="KAK5257452.1"/>
    </source>
</evidence>
<feature type="compositionally biased region" description="Polar residues" evidence="8">
    <location>
        <begin position="1"/>
        <end position="15"/>
    </location>
</feature>
<dbReference type="PROSITE" id="PS51782">
    <property type="entry name" value="LYSM"/>
    <property type="match status" value="1"/>
</dbReference>
<feature type="region of interest" description="Disordered" evidence="8">
    <location>
        <begin position="1380"/>
        <end position="1408"/>
    </location>
</feature>
<evidence type="ECO:0000259" key="9">
    <source>
        <dbReference type="PROSITE" id="PS51782"/>
    </source>
</evidence>
<evidence type="ECO:0000313" key="11">
    <source>
        <dbReference type="Proteomes" id="UP001357485"/>
    </source>
</evidence>
<feature type="compositionally biased region" description="Basic and acidic residues" evidence="8">
    <location>
        <begin position="605"/>
        <end position="615"/>
    </location>
</feature>
<feature type="compositionally biased region" description="Polar residues" evidence="8">
    <location>
        <begin position="853"/>
        <end position="864"/>
    </location>
</feature>
<dbReference type="InterPro" id="IPR036779">
    <property type="entry name" value="LysM_dom_sf"/>
</dbReference>
<feature type="compositionally biased region" description="Polar residues" evidence="8">
    <location>
        <begin position="633"/>
        <end position="675"/>
    </location>
</feature>
<feature type="compositionally biased region" description="Polar residues" evidence="8">
    <location>
        <begin position="1109"/>
        <end position="1119"/>
    </location>
</feature>
<dbReference type="Pfam" id="PF05148">
    <property type="entry name" value="Methyltransf_8"/>
    <property type="match status" value="1"/>
</dbReference>
<dbReference type="EMBL" id="JAVRRA010008224">
    <property type="protein sequence ID" value="KAK5257452.1"/>
    <property type="molecule type" value="Genomic_DNA"/>
</dbReference>
<evidence type="ECO:0000256" key="8">
    <source>
        <dbReference type="SAM" id="MobiDB-lite"/>
    </source>
</evidence>
<dbReference type="Pfam" id="PF04153">
    <property type="entry name" value="NOT2_3_5_C"/>
    <property type="match status" value="1"/>
</dbReference>
<feature type="compositionally biased region" description="Acidic residues" evidence="8">
    <location>
        <begin position="1091"/>
        <end position="1103"/>
    </location>
</feature>
<feature type="region of interest" description="Disordered" evidence="8">
    <location>
        <begin position="1082"/>
        <end position="1167"/>
    </location>
</feature>
<feature type="compositionally biased region" description="Polar residues" evidence="8">
    <location>
        <begin position="1143"/>
        <end position="1152"/>
    </location>
</feature>
<keyword evidence="4" id="KW-0489">Methyltransferase</keyword>
<dbReference type="SUPFAM" id="SSF54106">
    <property type="entry name" value="LysM domain"/>
    <property type="match status" value="1"/>
</dbReference>
<feature type="compositionally biased region" description="Polar residues" evidence="8">
    <location>
        <begin position="149"/>
        <end position="166"/>
    </location>
</feature>
<feature type="compositionally biased region" description="Polar residues" evidence="8">
    <location>
        <begin position="916"/>
        <end position="939"/>
    </location>
</feature>
<keyword evidence="7" id="KW-0539">Nucleus</keyword>
<feature type="region of interest" description="Disordered" evidence="8">
    <location>
        <begin position="129"/>
        <end position="178"/>
    </location>
</feature>
<feature type="compositionally biased region" description="Polar residues" evidence="8">
    <location>
        <begin position="689"/>
        <end position="706"/>
    </location>
</feature>
<dbReference type="PANTHER" id="PTHR12787:SF0">
    <property type="entry name" value="RIBOSOMAL RNA-PROCESSING PROTEIN 8"/>
    <property type="match status" value="1"/>
</dbReference>
<evidence type="ECO:0000256" key="3">
    <source>
        <dbReference type="ARBA" id="ARBA00022552"/>
    </source>
</evidence>
<accession>A0ABR0M242</accession>
<feature type="region of interest" description="Disordered" evidence="8">
    <location>
        <begin position="1"/>
        <end position="102"/>
    </location>
</feature>
<comment type="caution">
    <text evidence="10">The sequence shown here is derived from an EMBL/GenBank/DDBJ whole genome shotgun (WGS) entry which is preliminary data.</text>
</comment>
<dbReference type="InterPro" id="IPR042036">
    <property type="entry name" value="RRP8_N"/>
</dbReference>
<feature type="compositionally biased region" description="Polar residues" evidence="8">
    <location>
        <begin position="792"/>
        <end position="808"/>
    </location>
</feature>
<feature type="compositionally biased region" description="Low complexity" evidence="8">
    <location>
        <begin position="708"/>
        <end position="736"/>
    </location>
</feature>
<feature type="region of interest" description="Disordered" evidence="8">
    <location>
        <begin position="290"/>
        <end position="351"/>
    </location>
</feature>
<evidence type="ECO:0000256" key="7">
    <source>
        <dbReference type="ARBA" id="ARBA00023242"/>
    </source>
</evidence>
<evidence type="ECO:0000256" key="1">
    <source>
        <dbReference type="ARBA" id="ARBA00004604"/>
    </source>
</evidence>
<dbReference type="InterPro" id="IPR038635">
    <property type="entry name" value="CCR4-NOT_su2/3/5_C_sf"/>
</dbReference>
<feature type="compositionally biased region" description="Low complexity" evidence="8">
    <location>
        <begin position="676"/>
        <end position="688"/>
    </location>
</feature>
<feature type="compositionally biased region" description="Polar residues" evidence="8">
    <location>
        <begin position="754"/>
        <end position="765"/>
    </location>
</feature>
<dbReference type="InterPro" id="IPR007823">
    <property type="entry name" value="RRP8"/>
</dbReference>
<organism evidence="10 11">
    <name type="scientific">Cryomyces antarcticus</name>
    <dbReference type="NCBI Taxonomy" id="329879"/>
    <lineage>
        <taxon>Eukaryota</taxon>
        <taxon>Fungi</taxon>
        <taxon>Dikarya</taxon>
        <taxon>Ascomycota</taxon>
        <taxon>Pezizomycotina</taxon>
        <taxon>Dothideomycetes</taxon>
        <taxon>Dothideomycetes incertae sedis</taxon>
        <taxon>Cryomyces</taxon>
    </lineage>
</organism>
<keyword evidence="6" id="KW-0949">S-adenosyl-L-methionine</keyword>
<evidence type="ECO:0000256" key="5">
    <source>
        <dbReference type="ARBA" id="ARBA00022679"/>
    </source>
</evidence>
<feature type="region of interest" description="Disordered" evidence="8">
    <location>
        <begin position="383"/>
        <end position="437"/>
    </location>
</feature>
<comment type="subcellular location">
    <subcellularLocation>
        <location evidence="1">Nucleus</location>
        <location evidence="1">Nucleolus</location>
    </subcellularLocation>
</comment>
<dbReference type="Pfam" id="PF01476">
    <property type="entry name" value="LysM"/>
    <property type="match status" value="1"/>
</dbReference>
<protein>
    <recommendedName>
        <fullName evidence="9">LysM domain-containing protein</fullName>
    </recommendedName>
</protein>
<dbReference type="InterPro" id="IPR018392">
    <property type="entry name" value="LysM"/>
</dbReference>
<evidence type="ECO:0000256" key="4">
    <source>
        <dbReference type="ARBA" id="ARBA00022603"/>
    </source>
</evidence>
<dbReference type="SUPFAM" id="SSF53335">
    <property type="entry name" value="S-adenosyl-L-methionine-dependent methyltransferases"/>
    <property type="match status" value="1"/>
</dbReference>
<dbReference type="InterPro" id="IPR029063">
    <property type="entry name" value="SAM-dependent_MTases_sf"/>
</dbReference>
<sequence>MDSPHNSRTSSTPAVASSLRPRNRRLISGLDDEPADGLQSISSARIASPLPSPYESRAASPIPCKHLSRLASSNPARQTSDLDSSRPGAGLGPVNGKEPSGSLSALWGSSWTSLQGLASDLLGSNTTAAAKDKSVRTRKPLEATHRRSATSVPPVQWGPSTSTTASHRIGAGSKEGREALVRSKKREDLLRANGHAYTDVAGRFKRRTSDDRASVSAPPGENEDREALVYIHRVRPEDTLPGITIKYNCQAATLRKANRMWPNDSIQSRKTIVLPVDACGVKGRRISAPEGEDVLAGGSSNRDLITSEDNTATPTPTAPSDWHPALRRRESSAIQSTPADRPASSNATSDTDSQWQHDFWVLFPTSSDPVEIVRLPRRTLGFFPPARRKSNSYSDLDTPSASLDLPRLSLSSSNNALPSPSLRPGRQRRSSNSSNAYFPSYLAGPGGVGTMAPNVRCPGPAQDGLNKLFAKHLPDVAPPPNQQGLYLPDIPGYSDGTTTPLASGANSPGVHLGEVSGAIEGWVRKIASKAAHALEQPPGGDGKRAARASVGMPGPGAGGVGDLIELADAFEIGGEDDDDEEEQRGRQGSAVMQSPVESTRGLSRVQEDSGLRERSGLGWGFGSTPASGAPGLSNPTPRTNNAFVSFAQSAGGSSSHTPLDLSYNDSDFPSLSGTPQAQLQQNSSSNSAVWQHTNPSIRAAQNTPVQRPQPSQSLPTQQPPSSTQQLQPQHQQSQPQDDTSAQYGGALDDGRFGGQSQTASGQPQPGSVDEFPPLGGQLNGELGQERRASIMQNSTFGGNPNASANGFATNGLLGPLNGSQDGGTQNGVPIGGRTNNSREYGSAEPSAARSPIDGSQQASRNSLQDGERTTRNLNDTSFSSQTLTQPSAQLPFRSAPSNFQDSQQQQSTNAQPSQQPLSGQPFSSNLVDSPSSYNQQPRENSQRRALPQMTEFERFSLPGLMALHANPSDGSTASMMAFGQDLSTLGMDLGSSAPLHTRIATPFAGLNDQHVVPDFTLPQAYTVGNVPPLHSRYSRDWRWHKDLRQWMMKDANFPTPIRVGDHSERGFYIFFDAMNWRRERERKQHDGPALAEDDANGVDDGESEVMHSGTPSGVTSDTPGQHAEPESKAEKKSKKHKKDSDVHTATTPKTTIPQADKPAPPLPPATKLTPLQAAMRQKLISARFRHLNQTLYTTPSSNSLSLFAENPDMFEDYHSGFRQQVSVWPENPVDGYVRTLQERGKVRPQRGGWKDKKGKIAGDEGEQGVVALPRTEGTCTVADLGCGDASLSSQLTASKSAKKLKLNILSFDLHSPSPLVTKADIANLPLEDGSVDVAIFCLALMGTNWIEFIDEAWRVLHWKGELWVAEIKSRFGRLGGGKNQKGGVVDHSVGNKRKQAATKKALDADRKKKDEASESAALMVEVDGVVDGAAHETDVSSFVEVLCRRGFVLRDDHGVDLSNRMFVKLNFVKGLTPTKGKNIPPRKPGEDNAAETWKRKPKTKFLEDDKDVATEDEAKVLKPCVYKLR</sequence>
<keyword evidence="5" id="KW-0808">Transferase</keyword>
<dbReference type="InterPro" id="IPR007282">
    <property type="entry name" value="NOT2/3/5_C"/>
</dbReference>
<evidence type="ECO:0000256" key="6">
    <source>
        <dbReference type="ARBA" id="ARBA00022691"/>
    </source>
</evidence>
<dbReference type="CDD" id="cd00118">
    <property type="entry name" value="LysM"/>
    <property type="match status" value="1"/>
</dbReference>
<dbReference type="Gene3D" id="2.30.30.1020">
    <property type="entry name" value="CCR4-NOT complex subunit 2/3/5, C-terminal domain"/>
    <property type="match status" value="2"/>
</dbReference>
<dbReference type="Proteomes" id="UP001357485">
    <property type="component" value="Unassembled WGS sequence"/>
</dbReference>
<feature type="compositionally biased region" description="Polar residues" evidence="8">
    <location>
        <begin position="871"/>
        <end position="888"/>
    </location>
</feature>
<dbReference type="Gene3D" id="1.10.10.2150">
    <property type="entry name" value="Ribosomal RNA-processing protein 8, N-terminal domain"/>
    <property type="match status" value="1"/>
</dbReference>
<reference evidence="10 11" key="1">
    <citation type="submission" date="2023-08" db="EMBL/GenBank/DDBJ databases">
        <title>Black Yeasts Isolated from many extreme environments.</title>
        <authorList>
            <person name="Coleine C."/>
            <person name="Stajich J.E."/>
            <person name="Selbmann L."/>
        </authorList>
    </citation>
    <scope>NUCLEOTIDE SEQUENCE [LARGE SCALE GENOMIC DNA]</scope>
    <source>
        <strain evidence="10 11">CCFEE 536</strain>
    </source>
</reference>
<feature type="compositionally biased region" description="Low complexity" evidence="8">
    <location>
        <begin position="399"/>
        <end position="424"/>
    </location>
</feature>
<keyword evidence="11" id="KW-1185">Reference proteome</keyword>
<keyword evidence="3" id="KW-0698">rRNA processing</keyword>
<feature type="compositionally biased region" description="Low complexity" evidence="8">
    <location>
        <begin position="900"/>
        <end position="915"/>
    </location>
</feature>
<dbReference type="Gene3D" id="3.10.350.10">
    <property type="entry name" value="LysM domain"/>
    <property type="match status" value="1"/>
</dbReference>
<dbReference type="Gene3D" id="3.40.50.150">
    <property type="entry name" value="Vaccinia Virus protein VP39"/>
    <property type="match status" value="1"/>
</dbReference>
<name>A0ABR0M242_9PEZI</name>
<feature type="region of interest" description="Disordered" evidence="8">
    <location>
        <begin position="533"/>
        <end position="561"/>
    </location>
</feature>
<proteinExistence type="inferred from homology"/>